<dbReference type="Proteomes" id="UP000094669">
    <property type="component" value="Unassembled WGS sequence"/>
</dbReference>
<gene>
    <name evidence="1" type="ORF">BES34_020790</name>
</gene>
<dbReference type="SUPFAM" id="SSF50969">
    <property type="entry name" value="YVTN repeat-like/Quinoprotein amine dehydrogenase"/>
    <property type="match status" value="1"/>
</dbReference>
<comment type="caution">
    <text evidence="1">The sequence shown here is derived from an EMBL/GenBank/DDBJ whole genome shotgun (WGS) entry which is preliminary data.</text>
</comment>
<organism evidence="1 2">
    <name type="scientific">Leptospira inadai serovar Lyme</name>
    <dbReference type="NCBI Taxonomy" id="293084"/>
    <lineage>
        <taxon>Bacteria</taxon>
        <taxon>Pseudomonadati</taxon>
        <taxon>Spirochaetota</taxon>
        <taxon>Spirochaetia</taxon>
        <taxon>Leptospirales</taxon>
        <taxon>Leptospiraceae</taxon>
        <taxon>Leptospira</taxon>
    </lineage>
</organism>
<evidence type="ECO:0008006" key="3">
    <source>
        <dbReference type="Google" id="ProtNLM"/>
    </source>
</evidence>
<keyword evidence="2" id="KW-1185">Reference proteome</keyword>
<name>A0ABX4YCX5_9LEPT</name>
<dbReference type="InterPro" id="IPR011044">
    <property type="entry name" value="Quino_amine_DH_bsu"/>
</dbReference>
<evidence type="ECO:0000313" key="2">
    <source>
        <dbReference type="Proteomes" id="UP000094669"/>
    </source>
</evidence>
<dbReference type="Gene3D" id="2.130.10.10">
    <property type="entry name" value="YVTN repeat-like/Quinoprotein amine dehydrogenase"/>
    <property type="match status" value="1"/>
</dbReference>
<sequence>MKRILSYSRILLFGFLALRCGDIHRPPLYTLFLTPNVSGNIGVVTTDFSSSGRFKVLNPELKISYPGLTPIHSDAVGRYYNSKVYIINRLNRDSIQILDPNLAFQTIAEWSMGAGTNPADIEFAGPNKAYVSLYNSRFLKIINPGNGAVLGALDLGGYSEPTSTSGHPDGLPEMSGMKIIGNSLFVCLQRLDRNDASGYWPPSGLSFLLEIDINSDRVVAVYNFPTPNPLGKPQLVNLFGEPHLVVPTPNYIGYISRIDGGIVAFRLSTRTFLPNYLYAETTSAGDLMVVQIANDHLGYASVLDAGFNKTLQVFDPSTGAKLSTLLFIPSSFDASLSSILLASGGILYVANTAFTRPGVSMFDTKNGNSSLTPLPISVDLQPFDLFELIDN</sequence>
<accession>A0ABX4YCX5</accession>
<dbReference type="RefSeq" id="WP_010413983.1">
    <property type="nucleotide sequence ID" value="NZ_MCRM02000039.1"/>
</dbReference>
<proteinExistence type="predicted"/>
<dbReference type="InterPro" id="IPR015943">
    <property type="entry name" value="WD40/YVTN_repeat-like_dom_sf"/>
</dbReference>
<reference evidence="1" key="1">
    <citation type="submission" date="2018-01" db="EMBL/GenBank/DDBJ databases">
        <title>Genomic characterization of Leptospira inadai serogroup Lyme isolated from captured rat in Brazil and comparative analysis with human reference strain.</title>
        <authorList>
            <person name="Moreno L.Z."/>
            <person name="Loureiro A.P."/>
            <person name="Miraglia F."/>
            <person name="Kremer F.S."/>
            <person name="Eslabao M.R."/>
            <person name="Dellagostin O.A."/>
            <person name="Lilenbaum W."/>
            <person name="Moreno A.M."/>
        </authorList>
    </citation>
    <scope>NUCLEOTIDE SEQUENCE [LARGE SCALE GENOMIC DNA]</scope>
    <source>
        <strain evidence="1">M34/99</strain>
    </source>
</reference>
<protein>
    <recommendedName>
        <fullName evidence="3">Lipoprotein</fullName>
    </recommendedName>
</protein>
<dbReference type="EMBL" id="MCRM02000039">
    <property type="protein sequence ID" value="PNV71799.1"/>
    <property type="molecule type" value="Genomic_DNA"/>
</dbReference>
<evidence type="ECO:0000313" key="1">
    <source>
        <dbReference type="EMBL" id="PNV71799.1"/>
    </source>
</evidence>